<dbReference type="PANTHER" id="PTHR36926:SF1">
    <property type="entry name" value="COLICIN V PRODUCTION PROTEIN"/>
    <property type="match status" value="1"/>
</dbReference>
<dbReference type="GO" id="GO:0016020">
    <property type="term" value="C:membrane"/>
    <property type="evidence" value="ECO:0007669"/>
    <property type="project" value="UniProtKB-SubCell"/>
</dbReference>
<dbReference type="AlphaFoldDB" id="A0A0B5E535"/>
<dbReference type="HOGENOM" id="CLU_092720_0_1_5"/>
<keyword evidence="7" id="KW-1185">Reference proteome</keyword>
<keyword evidence="4 5" id="KW-0472">Membrane</keyword>
<feature type="transmembrane region" description="Helical" evidence="5">
    <location>
        <begin position="72"/>
        <end position="99"/>
    </location>
</feature>
<keyword evidence="3 5" id="KW-1133">Transmembrane helix</keyword>
<name>A0A0B5E535_9RHOB</name>
<evidence type="ECO:0000313" key="6">
    <source>
        <dbReference type="EMBL" id="AJE48121.1"/>
    </source>
</evidence>
<proteinExistence type="predicted"/>
<comment type="subcellular location">
    <subcellularLocation>
        <location evidence="1">Membrane</location>
        <topology evidence="1">Multi-pass membrane protein</topology>
    </subcellularLocation>
</comment>
<dbReference type="Proteomes" id="UP000031521">
    <property type="component" value="Chromosome"/>
</dbReference>
<gene>
    <name evidence="6" type="ORF">P73_3406</name>
</gene>
<accession>A0A0B5E535</accession>
<dbReference type="GO" id="GO:0009403">
    <property type="term" value="P:toxin biosynthetic process"/>
    <property type="evidence" value="ECO:0007669"/>
    <property type="project" value="InterPro"/>
</dbReference>
<dbReference type="STRING" id="1208324.P73_3406"/>
<dbReference type="RefSeq" id="WP_043870514.1">
    <property type="nucleotide sequence ID" value="NZ_CP004393.1"/>
</dbReference>
<dbReference type="InterPro" id="IPR003825">
    <property type="entry name" value="Colicin-V_CvpA"/>
</dbReference>
<evidence type="ECO:0000256" key="4">
    <source>
        <dbReference type="ARBA" id="ARBA00023136"/>
    </source>
</evidence>
<evidence type="ECO:0000256" key="2">
    <source>
        <dbReference type="ARBA" id="ARBA00022692"/>
    </source>
</evidence>
<feature type="transmembrane region" description="Helical" evidence="5">
    <location>
        <begin position="6"/>
        <end position="24"/>
    </location>
</feature>
<dbReference type="KEGG" id="cid:P73_3406"/>
<reference evidence="6 7" key="1">
    <citation type="journal article" date="2014" name="Int. J. Syst. Evol. Microbiol.">
        <title>Celeribacter indicus sp. nov., a polycyclic aromatic hydrocarbon-degrading bacterium from deep-sea sediment and reclassification of Huaishuia halophila as Celeribacter halophilus comb. nov.</title>
        <authorList>
            <person name="Lai Q."/>
            <person name="Cao J."/>
            <person name="Yuan J."/>
            <person name="Li F."/>
            <person name="Shao Z."/>
        </authorList>
    </citation>
    <scope>NUCLEOTIDE SEQUENCE [LARGE SCALE GENOMIC DNA]</scope>
    <source>
        <strain evidence="6">P73</strain>
    </source>
</reference>
<dbReference type="OrthoDB" id="9806894at2"/>
<feature type="transmembrane region" description="Helical" evidence="5">
    <location>
        <begin position="111"/>
        <end position="131"/>
    </location>
</feature>
<dbReference type="InterPro" id="IPR052719">
    <property type="entry name" value="CvpA-like"/>
</dbReference>
<dbReference type="EMBL" id="CP004393">
    <property type="protein sequence ID" value="AJE48121.1"/>
    <property type="molecule type" value="Genomic_DNA"/>
</dbReference>
<evidence type="ECO:0000256" key="5">
    <source>
        <dbReference type="SAM" id="Phobius"/>
    </source>
</evidence>
<sequence>MEGFTLIDGIVALVIVVSALLAYSRGFVREGMAIAGWIVAAILGYIFAPQAVPLVKEVPYLGDYISGSCELSVITGFFAVFALALIVVSLFTPLFSSAVQRSALGGIDQGLGFLFGVLRGIVLVAIALVIVDRVSTGDPIPVLENSRTAKVFARSSDKLDETLPDDAPGWVTQRYEALVATCAIEQ</sequence>
<evidence type="ECO:0000313" key="7">
    <source>
        <dbReference type="Proteomes" id="UP000031521"/>
    </source>
</evidence>
<organism evidence="6 7">
    <name type="scientific">Celeribacter indicus</name>
    <dbReference type="NCBI Taxonomy" id="1208324"/>
    <lineage>
        <taxon>Bacteria</taxon>
        <taxon>Pseudomonadati</taxon>
        <taxon>Pseudomonadota</taxon>
        <taxon>Alphaproteobacteria</taxon>
        <taxon>Rhodobacterales</taxon>
        <taxon>Roseobacteraceae</taxon>
        <taxon>Celeribacter</taxon>
    </lineage>
</organism>
<protein>
    <submittedName>
        <fullName evidence="6">Colicin V production protein</fullName>
    </submittedName>
</protein>
<feature type="transmembrane region" description="Helical" evidence="5">
    <location>
        <begin position="31"/>
        <end position="52"/>
    </location>
</feature>
<dbReference type="Pfam" id="PF02674">
    <property type="entry name" value="Colicin_V"/>
    <property type="match status" value="1"/>
</dbReference>
<keyword evidence="2 5" id="KW-0812">Transmembrane</keyword>
<evidence type="ECO:0000256" key="3">
    <source>
        <dbReference type="ARBA" id="ARBA00022989"/>
    </source>
</evidence>
<evidence type="ECO:0000256" key="1">
    <source>
        <dbReference type="ARBA" id="ARBA00004141"/>
    </source>
</evidence>
<dbReference type="PANTHER" id="PTHR36926">
    <property type="entry name" value="COLICIN V PRODUCTION PROTEIN"/>
    <property type="match status" value="1"/>
</dbReference>